<feature type="compositionally biased region" description="Low complexity" evidence="1">
    <location>
        <begin position="70"/>
        <end position="93"/>
    </location>
</feature>
<evidence type="ECO:0000256" key="1">
    <source>
        <dbReference type="SAM" id="MobiDB-lite"/>
    </source>
</evidence>
<evidence type="ECO:0000313" key="3">
    <source>
        <dbReference type="Proteomes" id="UP001595685"/>
    </source>
</evidence>
<dbReference type="Proteomes" id="UP001595685">
    <property type="component" value="Unassembled WGS sequence"/>
</dbReference>
<accession>A0ABV7WFE1</accession>
<organism evidence="2 3">
    <name type="scientific">Aquipuribacter hungaricus</name>
    <dbReference type="NCBI Taxonomy" id="545624"/>
    <lineage>
        <taxon>Bacteria</taxon>
        <taxon>Bacillati</taxon>
        <taxon>Actinomycetota</taxon>
        <taxon>Actinomycetes</taxon>
        <taxon>Micrococcales</taxon>
        <taxon>Intrasporangiaceae</taxon>
        <taxon>Aquipuribacter</taxon>
    </lineage>
</organism>
<gene>
    <name evidence="2" type="ORF">ACFOLH_04735</name>
</gene>
<name>A0ABV7WFE1_9MICO</name>
<reference evidence="3" key="1">
    <citation type="journal article" date="2019" name="Int. J. Syst. Evol. Microbiol.">
        <title>The Global Catalogue of Microorganisms (GCM) 10K type strain sequencing project: providing services to taxonomists for standard genome sequencing and annotation.</title>
        <authorList>
            <consortium name="The Broad Institute Genomics Platform"/>
            <consortium name="The Broad Institute Genome Sequencing Center for Infectious Disease"/>
            <person name="Wu L."/>
            <person name="Ma J."/>
        </authorList>
    </citation>
    <scope>NUCLEOTIDE SEQUENCE [LARGE SCALE GENOMIC DNA]</scope>
    <source>
        <strain evidence="3">NCAIM B.02333</strain>
    </source>
</reference>
<comment type="caution">
    <text evidence="2">The sequence shown here is derived from an EMBL/GenBank/DDBJ whole genome shotgun (WGS) entry which is preliminary data.</text>
</comment>
<keyword evidence="3" id="KW-1185">Reference proteome</keyword>
<proteinExistence type="predicted"/>
<evidence type="ECO:0000313" key="2">
    <source>
        <dbReference type="EMBL" id="MFC3687642.1"/>
    </source>
</evidence>
<protein>
    <submittedName>
        <fullName evidence="2">Uncharacterized protein</fullName>
    </submittedName>
</protein>
<dbReference type="PROSITE" id="PS51257">
    <property type="entry name" value="PROKAR_LIPOPROTEIN"/>
    <property type="match status" value="1"/>
</dbReference>
<dbReference type="RefSeq" id="WP_340289583.1">
    <property type="nucleotide sequence ID" value="NZ_JBBEOI010000009.1"/>
</dbReference>
<dbReference type="EMBL" id="JBHRWW010000002">
    <property type="protein sequence ID" value="MFC3687642.1"/>
    <property type="molecule type" value="Genomic_DNA"/>
</dbReference>
<feature type="compositionally biased region" description="Low complexity" evidence="1">
    <location>
        <begin position="40"/>
        <end position="56"/>
    </location>
</feature>
<feature type="region of interest" description="Disordered" evidence="1">
    <location>
        <begin position="37"/>
        <end position="100"/>
    </location>
</feature>
<sequence>MTRTTSPSVGAPVGTVVMTLALVGTFALAGCSGDGDVQVPRAEPASSTSPAAPEASVEPDKGATPPTDPPATEATVSAAAAAPSGTAASPSGTVPDGWQLVDDGSGPVYALPPGFATQAMGEVTDGVGVTVHGLQDGSLVVTDSRLSGAQFDGARPEDILAGGIAGAAGGGGLTPEDREDFTVDGRPAAGFRAPDPTGGGRYLAVRLLVDGDAVISFISTQADEETAAAALEQVWDTLRLP</sequence>